<comment type="pathway">
    <text evidence="1 8">Amino-acid biosynthesis; L-histidine biosynthesis; L-histidine from 5-phospho-alpha-D-ribose 1-diphosphate: step 8/9.</text>
</comment>
<dbReference type="InterPro" id="IPR004013">
    <property type="entry name" value="PHP_dom"/>
</dbReference>
<feature type="domain" description="PHP" evidence="9">
    <location>
        <begin position="30"/>
        <end position="204"/>
    </location>
</feature>
<evidence type="ECO:0000256" key="6">
    <source>
        <dbReference type="ARBA" id="ARBA00023102"/>
    </source>
</evidence>
<evidence type="ECO:0000256" key="2">
    <source>
        <dbReference type="ARBA" id="ARBA00009152"/>
    </source>
</evidence>
<evidence type="ECO:0000256" key="4">
    <source>
        <dbReference type="ARBA" id="ARBA00022605"/>
    </source>
</evidence>
<dbReference type="Pfam" id="PF02811">
    <property type="entry name" value="PHP"/>
    <property type="match status" value="1"/>
</dbReference>
<comment type="similarity">
    <text evidence="2 8">Belongs to the PHP hydrolase family. HisK subfamily.</text>
</comment>
<evidence type="ECO:0000256" key="8">
    <source>
        <dbReference type="RuleBase" id="RU366003"/>
    </source>
</evidence>
<dbReference type="InterPro" id="IPR010140">
    <property type="entry name" value="Histidinol_P_phosphatase_HisJ"/>
</dbReference>
<dbReference type="SUPFAM" id="SSF89550">
    <property type="entry name" value="PHP domain-like"/>
    <property type="match status" value="1"/>
</dbReference>
<keyword evidence="5 8" id="KW-0378">Hydrolase</keyword>
<evidence type="ECO:0000256" key="7">
    <source>
        <dbReference type="ARBA" id="ARBA00049158"/>
    </source>
</evidence>
<proteinExistence type="inferred from homology"/>
<name>A0ABY5E102_9ACTN</name>
<evidence type="ECO:0000256" key="3">
    <source>
        <dbReference type="ARBA" id="ARBA00013085"/>
    </source>
</evidence>
<reference evidence="10 11" key="1">
    <citation type="submission" date="2022-06" db="EMBL/GenBank/DDBJ databases">
        <title>Paraconexibacter antarcticus.</title>
        <authorList>
            <person name="Kim C.S."/>
        </authorList>
    </citation>
    <scope>NUCLEOTIDE SEQUENCE [LARGE SCALE GENOMIC DNA]</scope>
    <source>
        <strain evidence="10 11">02-257</strain>
    </source>
</reference>
<organism evidence="10 11">
    <name type="scientific">Paraconexibacter antarcticus</name>
    <dbReference type="NCBI Taxonomy" id="2949664"/>
    <lineage>
        <taxon>Bacteria</taxon>
        <taxon>Bacillati</taxon>
        <taxon>Actinomycetota</taxon>
        <taxon>Thermoleophilia</taxon>
        <taxon>Solirubrobacterales</taxon>
        <taxon>Paraconexibacteraceae</taxon>
        <taxon>Paraconexibacter</taxon>
    </lineage>
</organism>
<dbReference type="PANTHER" id="PTHR21039">
    <property type="entry name" value="HISTIDINOL PHOSPHATASE-RELATED"/>
    <property type="match status" value="1"/>
</dbReference>
<evidence type="ECO:0000259" key="9">
    <source>
        <dbReference type="Pfam" id="PF02811"/>
    </source>
</evidence>
<dbReference type="InterPro" id="IPR016195">
    <property type="entry name" value="Pol/histidinol_Pase-like"/>
</dbReference>
<dbReference type="Gene3D" id="3.20.20.140">
    <property type="entry name" value="Metal-dependent hydrolases"/>
    <property type="match status" value="1"/>
</dbReference>
<dbReference type="CDD" id="cd12110">
    <property type="entry name" value="PHP_HisPPase_Hisj_like"/>
    <property type="match status" value="1"/>
</dbReference>
<evidence type="ECO:0000256" key="5">
    <source>
        <dbReference type="ARBA" id="ARBA00022801"/>
    </source>
</evidence>
<keyword evidence="11" id="KW-1185">Reference proteome</keyword>
<dbReference type="EMBL" id="CP098502">
    <property type="protein sequence ID" value="UTI66522.1"/>
    <property type="molecule type" value="Genomic_DNA"/>
</dbReference>
<dbReference type="NCBIfam" id="NF005596">
    <property type="entry name" value="PRK07328.1"/>
    <property type="match status" value="1"/>
</dbReference>
<protein>
    <recommendedName>
        <fullName evidence="3 8">Histidinol-phosphatase</fullName>
        <shortName evidence="8">HolPase</shortName>
        <ecNumber evidence="3 8">3.1.3.15</ecNumber>
    </recommendedName>
</protein>
<evidence type="ECO:0000256" key="1">
    <source>
        <dbReference type="ARBA" id="ARBA00004970"/>
    </source>
</evidence>
<gene>
    <name evidence="10" type="ORF">NBH00_09980</name>
</gene>
<accession>A0ABY5E102</accession>
<dbReference type="RefSeq" id="WP_254573192.1">
    <property type="nucleotide sequence ID" value="NZ_CP098502.1"/>
</dbReference>
<dbReference type="NCBIfam" id="TIGR01856">
    <property type="entry name" value="hisJ_fam"/>
    <property type="match status" value="1"/>
</dbReference>
<comment type="catalytic activity">
    <reaction evidence="7 8">
        <text>L-histidinol phosphate + H2O = L-histidinol + phosphate</text>
        <dbReference type="Rhea" id="RHEA:14465"/>
        <dbReference type="ChEBI" id="CHEBI:15377"/>
        <dbReference type="ChEBI" id="CHEBI:43474"/>
        <dbReference type="ChEBI" id="CHEBI:57699"/>
        <dbReference type="ChEBI" id="CHEBI:57980"/>
        <dbReference type="EC" id="3.1.3.15"/>
    </reaction>
</comment>
<keyword evidence="4 8" id="KW-0028">Amino-acid biosynthesis</keyword>
<keyword evidence="6 8" id="KW-0368">Histidine biosynthesis</keyword>
<evidence type="ECO:0000313" key="11">
    <source>
        <dbReference type="Proteomes" id="UP001056035"/>
    </source>
</evidence>
<dbReference type="Proteomes" id="UP001056035">
    <property type="component" value="Chromosome"/>
</dbReference>
<dbReference type="EC" id="3.1.3.15" evidence="3 8"/>
<dbReference type="PANTHER" id="PTHR21039:SF0">
    <property type="entry name" value="HISTIDINOL-PHOSPHATASE"/>
    <property type="match status" value="1"/>
</dbReference>
<evidence type="ECO:0000313" key="10">
    <source>
        <dbReference type="EMBL" id="UTI66522.1"/>
    </source>
</evidence>
<sequence>MLTDYHVHLRPDGPGSDAADFFTPENAARYRAAAEERGITELGVSEHIYRFSQALDVWQHDLWRGSGKDDIDAYCAFVREETDLRLGIEADFIPGTEDRMADLLDARDWDYVIGSIHFLGDYALDMERYDIWDTSHSPEQVWATYFTWLGEAAMSGLFDVLAHPDLVKHWGRTRPFPEDDLRNYYELAMEGIAASGVVIEVSTAGLRKPVEEIYPAPGFLEMCIEAGASISLSSDAHTPEHLGYGYQDALLYLADLGVTELVTFDRRQRIMEPLG</sequence>